<evidence type="ECO:0008006" key="3">
    <source>
        <dbReference type="Google" id="ProtNLM"/>
    </source>
</evidence>
<proteinExistence type="predicted"/>
<accession>A0A1F5EF04</accession>
<dbReference type="AlphaFoldDB" id="A0A1F5EF04"/>
<dbReference type="Proteomes" id="UP000176451">
    <property type="component" value="Unassembled WGS sequence"/>
</dbReference>
<dbReference type="EMBL" id="MEZV01000048">
    <property type="protein sequence ID" value="OGD65963.1"/>
    <property type="molecule type" value="Genomic_DNA"/>
</dbReference>
<reference evidence="1 2" key="1">
    <citation type="journal article" date="2016" name="Nat. Commun.">
        <title>Thousands of microbial genomes shed light on interconnected biogeochemical processes in an aquifer system.</title>
        <authorList>
            <person name="Anantharaman K."/>
            <person name="Brown C.T."/>
            <person name="Hug L.A."/>
            <person name="Sharon I."/>
            <person name="Castelle C.J."/>
            <person name="Probst A.J."/>
            <person name="Thomas B.C."/>
            <person name="Singh A."/>
            <person name="Wilkins M.J."/>
            <person name="Karaoz U."/>
            <person name="Brodie E.L."/>
            <person name="Williams K.H."/>
            <person name="Hubbard S.S."/>
            <person name="Banfield J.F."/>
        </authorList>
    </citation>
    <scope>NUCLEOTIDE SEQUENCE [LARGE SCALE GENOMIC DNA]</scope>
</reference>
<dbReference type="STRING" id="1797469.A3F08_00595"/>
<organism evidence="1 2">
    <name type="scientific">Candidatus Berkelbacteria bacterium RIFCSPHIGHO2_12_FULL_36_9</name>
    <dbReference type="NCBI Taxonomy" id="1797469"/>
    <lineage>
        <taxon>Bacteria</taxon>
        <taxon>Candidatus Berkelbacteria</taxon>
    </lineage>
</organism>
<comment type="caution">
    <text evidence="1">The sequence shown here is derived from an EMBL/GenBank/DDBJ whole genome shotgun (WGS) entry which is preliminary data.</text>
</comment>
<gene>
    <name evidence="1" type="ORF">A3F08_00595</name>
</gene>
<evidence type="ECO:0000313" key="2">
    <source>
        <dbReference type="Proteomes" id="UP000176451"/>
    </source>
</evidence>
<evidence type="ECO:0000313" key="1">
    <source>
        <dbReference type="EMBL" id="OGD65963.1"/>
    </source>
</evidence>
<name>A0A1F5EF04_9BACT</name>
<protein>
    <recommendedName>
        <fullName evidence="3">Caib/baif family protein</fullName>
    </recommendedName>
</protein>
<sequence>MEDINKICKQCGEKFNVSSDDLKFLEKISPELTGKKHLISTPQMCHECRQITRYSWRNERHLYKRKCDLTGQPIISIYSPDKPFKIYSNSAYKSDKWDPMDYGQDFDFSRPFFEQFRKLLEKVPRLANNNVFNENSDYNNHTWHSKDLYMCFNAGYGENCLYCNESFYIKDCVDCFDIKNCESSYSLFDCANCYDCSYLDHCKECSESHFSYDSYGCQNIILSTGLKNKQFFIRNKQYSKEEYFVELQKLNLSTRSGREKLSREFRELKKNAIHKTDHNLKSENCSGDYIIESKNCHDCYNIYKSEDCLRVVNIDAEARDCRDLSYIAECELCYSGVSIAGYKNILSIFIPYGENNYYCISCENCKNCFGCIGLNHREYCILNKQFSKEEYEAQFAKIIEKITETKEWGEFFPLGISPFGYNETVAQDYFPKLKDEALKIGASWLDKKYEAEFTGESYQPKDSIEDYINNETEVKKLLNGVIKCKKSKKPFKIIPQELAYYLKNKIPIPTIHYNERFKQLFSLRNPRHLWKRQCMCEETGHDHEGHCKNEFETTYSPDRPEKVYCEKCYQESII</sequence>